<proteinExistence type="predicted"/>
<evidence type="ECO:0000259" key="3">
    <source>
        <dbReference type="Pfam" id="PF20684"/>
    </source>
</evidence>
<feature type="transmembrane region" description="Helical" evidence="2">
    <location>
        <begin position="55"/>
        <end position="74"/>
    </location>
</feature>
<feature type="transmembrane region" description="Helical" evidence="2">
    <location>
        <begin position="104"/>
        <end position="121"/>
    </location>
</feature>
<keyword evidence="2" id="KW-1133">Transmembrane helix</keyword>
<feature type="compositionally biased region" description="Polar residues" evidence="1">
    <location>
        <begin position="336"/>
        <end position="346"/>
    </location>
</feature>
<dbReference type="PANTHER" id="PTHR38794">
    <property type="entry name" value="INTEGRAL MEMBRANE PROTEIN"/>
    <property type="match status" value="1"/>
</dbReference>
<evidence type="ECO:0000256" key="2">
    <source>
        <dbReference type="SAM" id="Phobius"/>
    </source>
</evidence>
<evidence type="ECO:0000313" key="4">
    <source>
        <dbReference type="EMBL" id="KAF2656093.1"/>
    </source>
</evidence>
<evidence type="ECO:0000256" key="1">
    <source>
        <dbReference type="SAM" id="MobiDB-lite"/>
    </source>
</evidence>
<feature type="transmembrane region" description="Helical" evidence="2">
    <location>
        <begin position="133"/>
        <end position="156"/>
    </location>
</feature>
<feature type="domain" description="Rhodopsin" evidence="3">
    <location>
        <begin position="41"/>
        <end position="274"/>
    </location>
</feature>
<feature type="transmembrane region" description="Helical" evidence="2">
    <location>
        <begin position="20"/>
        <end position="43"/>
    </location>
</feature>
<reference evidence="4" key="1">
    <citation type="journal article" date="2020" name="Stud. Mycol.">
        <title>101 Dothideomycetes genomes: a test case for predicting lifestyles and emergence of pathogens.</title>
        <authorList>
            <person name="Haridas S."/>
            <person name="Albert R."/>
            <person name="Binder M."/>
            <person name="Bloem J."/>
            <person name="Labutti K."/>
            <person name="Salamov A."/>
            <person name="Andreopoulos B."/>
            <person name="Baker S."/>
            <person name="Barry K."/>
            <person name="Bills G."/>
            <person name="Bluhm B."/>
            <person name="Cannon C."/>
            <person name="Castanera R."/>
            <person name="Culley D."/>
            <person name="Daum C."/>
            <person name="Ezra D."/>
            <person name="Gonzalez J."/>
            <person name="Henrissat B."/>
            <person name="Kuo A."/>
            <person name="Liang C."/>
            <person name="Lipzen A."/>
            <person name="Lutzoni F."/>
            <person name="Magnuson J."/>
            <person name="Mondo S."/>
            <person name="Nolan M."/>
            <person name="Ohm R."/>
            <person name="Pangilinan J."/>
            <person name="Park H.-J."/>
            <person name="Ramirez L."/>
            <person name="Alfaro M."/>
            <person name="Sun H."/>
            <person name="Tritt A."/>
            <person name="Yoshinaga Y."/>
            <person name="Zwiers L.-H."/>
            <person name="Turgeon B."/>
            <person name="Goodwin S."/>
            <person name="Spatafora J."/>
            <person name="Crous P."/>
            <person name="Grigoriev I."/>
        </authorList>
    </citation>
    <scope>NUCLEOTIDE SEQUENCE</scope>
    <source>
        <strain evidence="4">CBS 122681</strain>
    </source>
</reference>
<dbReference type="PANTHER" id="PTHR38794:SF1">
    <property type="entry name" value="INTEGRAL MEMBRANE PROTEIN"/>
    <property type="match status" value="1"/>
</dbReference>
<dbReference type="EMBL" id="MU004340">
    <property type="protein sequence ID" value="KAF2656093.1"/>
    <property type="molecule type" value="Genomic_DNA"/>
</dbReference>
<name>A0A6A6TB15_9PLEO</name>
<feature type="transmembrane region" description="Helical" evidence="2">
    <location>
        <begin position="176"/>
        <end position="201"/>
    </location>
</feature>
<dbReference type="Proteomes" id="UP000799324">
    <property type="component" value="Unassembled WGS sequence"/>
</dbReference>
<keyword evidence="2" id="KW-0472">Membrane</keyword>
<accession>A0A6A6TB15</accession>
<dbReference type="AlphaFoldDB" id="A0A6A6TB15"/>
<organism evidence="4 5">
    <name type="scientific">Lophiostoma macrostomum CBS 122681</name>
    <dbReference type="NCBI Taxonomy" id="1314788"/>
    <lineage>
        <taxon>Eukaryota</taxon>
        <taxon>Fungi</taxon>
        <taxon>Dikarya</taxon>
        <taxon>Ascomycota</taxon>
        <taxon>Pezizomycotina</taxon>
        <taxon>Dothideomycetes</taxon>
        <taxon>Pleosporomycetidae</taxon>
        <taxon>Pleosporales</taxon>
        <taxon>Lophiostomataceae</taxon>
        <taxon>Lophiostoma</taxon>
    </lineage>
</organism>
<sequence>MTVLYELVTRRPGSEENLGPFLNVITWVLLIISGLSVLTTLVTKRALKRRIDINDGFIVAALITSVGSGIAVSFQTANGLGRDVQSLVDSQLVAYQKAEYANKLLYIATLASAKLSIISLLRMLTASELHQKFGIALTAFVSLWGIISELIAAFQCGARKPWSFLGPESVCSSLSAFWRAMGVLNLLTDLALILFPVHVIVTLQMSTGKKITILVFFGARSLDIVVTSIQIAYAPAFESDNPTHDLFKWTLTAQIVQCITVLTSCVPYLRPLLEEIPSGLYGADELRRRGTPSELGYSRGKSESYKLSDQSTNAIPKDPRPKTRRRSGIRRFMPTLSDTSHANSASGIPGGPRRPDGENGVEITGPGAAALGQEDGRKWDTDSTGSQAKILKTTVVSAAWEEAQNGNNSDAITSAKM</sequence>
<dbReference type="InterPro" id="IPR049326">
    <property type="entry name" value="Rhodopsin_dom_fungi"/>
</dbReference>
<dbReference type="Pfam" id="PF20684">
    <property type="entry name" value="Fung_rhodopsin"/>
    <property type="match status" value="1"/>
</dbReference>
<keyword evidence="5" id="KW-1185">Reference proteome</keyword>
<gene>
    <name evidence="4" type="ORF">K491DRAFT_745555</name>
</gene>
<evidence type="ECO:0000313" key="5">
    <source>
        <dbReference type="Proteomes" id="UP000799324"/>
    </source>
</evidence>
<dbReference type="OrthoDB" id="3918601at2759"/>
<protein>
    <recommendedName>
        <fullName evidence="3">Rhodopsin domain-containing protein</fullName>
    </recommendedName>
</protein>
<feature type="region of interest" description="Disordered" evidence="1">
    <location>
        <begin position="291"/>
        <end position="387"/>
    </location>
</feature>
<keyword evidence="2" id="KW-0812">Transmembrane</keyword>